<proteinExistence type="predicted"/>
<dbReference type="Pfam" id="PF20575">
    <property type="entry name" value="HTH_63"/>
    <property type="match status" value="1"/>
</dbReference>
<evidence type="ECO:0000313" key="1">
    <source>
        <dbReference type="EMBL" id="MFD1585748.1"/>
    </source>
</evidence>
<dbReference type="RefSeq" id="WP_247377195.1">
    <property type="nucleotide sequence ID" value="NZ_JALLGV010000003.1"/>
</dbReference>
<dbReference type="Proteomes" id="UP001597119">
    <property type="component" value="Unassembled WGS sequence"/>
</dbReference>
<dbReference type="EMBL" id="JBHUDJ010000001">
    <property type="protein sequence ID" value="MFD1585748.1"/>
    <property type="molecule type" value="Genomic_DNA"/>
</dbReference>
<name>A0ABD6C665_9EURY</name>
<gene>
    <name evidence="1" type="ORF">ACFR9U_02035</name>
</gene>
<dbReference type="InterPro" id="IPR046783">
    <property type="entry name" value="HTH_63"/>
</dbReference>
<evidence type="ECO:0000313" key="2">
    <source>
        <dbReference type="Proteomes" id="UP001597119"/>
    </source>
</evidence>
<accession>A0ABD6C665</accession>
<dbReference type="AlphaFoldDB" id="A0ABD6C665"/>
<organism evidence="1 2">
    <name type="scientific">Halorientalis brevis</name>
    <dbReference type="NCBI Taxonomy" id="1126241"/>
    <lineage>
        <taxon>Archaea</taxon>
        <taxon>Methanobacteriati</taxon>
        <taxon>Methanobacteriota</taxon>
        <taxon>Stenosarchaea group</taxon>
        <taxon>Halobacteria</taxon>
        <taxon>Halobacteriales</taxon>
        <taxon>Haloarculaceae</taxon>
        <taxon>Halorientalis</taxon>
    </lineage>
</organism>
<comment type="caution">
    <text evidence="1">The sequence shown here is derived from an EMBL/GenBank/DDBJ whole genome shotgun (WGS) entry which is preliminary data.</text>
</comment>
<sequence>MNADTSQEAVTVDLHVRSLAPRAGHAQQNVAIERLDDLESADRIEAFNVHVWGHQISLSTAAANTDAGQFVLDRVEQFRSWAAETGRSVDSFFETRRVESEIMDEEYAALVLPSLTLAEYRDGDLAFVAPCSDDGSVCTVEDRIDVLAASGVTDVLQSDDPELPSAVVEEE</sequence>
<protein>
    <submittedName>
        <fullName evidence="1">HTH domain-containing protein</fullName>
    </submittedName>
</protein>
<keyword evidence="2" id="KW-1185">Reference proteome</keyword>
<reference evidence="1 2" key="1">
    <citation type="journal article" date="2019" name="Int. J. Syst. Evol. Microbiol.">
        <title>The Global Catalogue of Microorganisms (GCM) 10K type strain sequencing project: providing services to taxonomists for standard genome sequencing and annotation.</title>
        <authorList>
            <consortium name="The Broad Institute Genomics Platform"/>
            <consortium name="The Broad Institute Genome Sequencing Center for Infectious Disease"/>
            <person name="Wu L."/>
            <person name="Ma J."/>
        </authorList>
    </citation>
    <scope>NUCLEOTIDE SEQUENCE [LARGE SCALE GENOMIC DNA]</scope>
    <source>
        <strain evidence="1 2">CGMCC 1.12125</strain>
    </source>
</reference>